<dbReference type="PRINTS" id="PR01010">
    <property type="entry name" value="FLGPRINGFLGI"/>
</dbReference>
<dbReference type="NCBIfam" id="NF003676">
    <property type="entry name" value="PRK05303.1"/>
    <property type="match status" value="1"/>
</dbReference>
<evidence type="ECO:0000313" key="8">
    <source>
        <dbReference type="Proteomes" id="UP000541636"/>
    </source>
</evidence>
<dbReference type="Proteomes" id="UP000541636">
    <property type="component" value="Unassembled WGS sequence"/>
</dbReference>
<protein>
    <recommendedName>
        <fullName evidence="6">Flagellar P-ring protein</fullName>
    </recommendedName>
    <alternativeName>
        <fullName evidence="6">Basal body P-ring protein</fullName>
    </alternativeName>
</protein>
<evidence type="ECO:0000256" key="3">
    <source>
        <dbReference type="ARBA" id="ARBA00008994"/>
    </source>
</evidence>
<dbReference type="InterPro" id="IPR001782">
    <property type="entry name" value="Flag_FlgI"/>
</dbReference>
<dbReference type="GO" id="GO:0030288">
    <property type="term" value="C:outer membrane-bounded periplasmic space"/>
    <property type="evidence" value="ECO:0007669"/>
    <property type="project" value="InterPro"/>
</dbReference>
<feature type="chain" id="PRO_5033188015" description="Flagellar P-ring protein" evidence="6">
    <location>
        <begin position="19"/>
        <end position="373"/>
    </location>
</feature>
<dbReference type="GO" id="GO:0009428">
    <property type="term" value="C:bacterial-type flagellum basal body, distal rod, P ring"/>
    <property type="evidence" value="ECO:0007669"/>
    <property type="project" value="InterPro"/>
</dbReference>
<dbReference type="AlphaFoldDB" id="A0A846ZN91"/>
<dbReference type="GO" id="GO:0005198">
    <property type="term" value="F:structural molecule activity"/>
    <property type="evidence" value="ECO:0007669"/>
    <property type="project" value="InterPro"/>
</dbReference>
<accession>A0A846ZN91</accession>
<reference evidence="7 8" key="1">
    <citation type="journal article" date="2017" name="Int. J. Syst. Evol. Microbiol.">
        <title>Oleiagrimonas citrea sp. nov., a marine bacterium isolated from tidal flat sediment and emended description of the genus Oleiagrimonas Fang et al. 2015 and Oleiagrimonas soli.</title>
        <authorList>
            <person name="Yang S.H."/>
            <person name="Seo H.S."/>
            <person name="Seong C.N."/>
            <person name="Kwon K.K."/>
        </authorList>
    </citation>
    <scope>NUCLEOTIDE SEQUENCE [LARGE SCALE GENOMIC DNA]</scope>
    <source>
        <strain evidence="7 8">MEBiC09124</strain>
    </source>
</reference>
<keyword evidence="7" id="KW-0966">Cell projection</keyword>
<dbReference type="RefSeq" id="WP_168609158.1">
    <property type="nucleotide sequence ID" value="NZ_JAAZQD010000003.1"/>
</dbReference>
<organism evidence="7 8">
    <name type="scientific">Oleiagrimonas citrea</name>
    <dbReference type="NCBI Taxonomy" id="1665687"/>
    <lineage>
        <taxon>Bacteria</taxon>
        <taxon>Pseudomonadati</taxon>
        <taxon>Pseudomonadota</taxon>
        <taxon>Gammaproteobacteria</taxon>
        <taxon>Lysobacterales</taxon>
        <taxon>Rhodanobacteraceae</taxon>
        <taxon>Oleiagrimonas</taxon>
    </lineage>
</organism>
<evidence type="ECO:0000256" key="6">
    <source>
        <dbReference type="HAMAP-Rule" id="MF_00416"/>
    </source>
</evidence>
<evidence type="ECO:0000313" key="7">
    <source>
        <dbReference type="EMBL" id="NKZ39018.1"/>
    </source>
</evidence>
<dbReference type="PANTHER" id="PTHR30381:SF0">
    <property type="entry name" value="FLAGELLAR P-RING PROTEIN"/>
    <property type="match status" value="1"/>
</dbReference>
<dbReference type="HAMAP" id="MF_00416">
    <property type="entry name" value="FlgI"/>
    <property type="match status" value="1"/>
</dbReference>
<dbReference type="Pfam" id="PF02119">
    <property type="entry name" value="FlgI"/>
    <property type="match status" value="1"/>
</dbReference>
<proteinExistence type="inferred from homology"/>
<comment type="similarity">
    <text evidence="3 6">Belongs to the FlgI family.</text>
</comment>
<comment type="subcellular location">
    <subcellularLocation>
        <location evidence="2 6">Bacterial flagellum basal body</location>
    </subcellularLocation>
</comment>
<evidence type="ECO:0000256" key="4">
    <source>
        <dbReference type="ARBA" id="ARBA00022729"/>
    </source>
</evidence>
<name>A0A846ZN91_9GAMM</name>
<sequence length="373" mass="38421" precursor="true">MRRCTILLALLLVGAANAALGASGPVRLKAIARIEGARDNALTGYGIVIGLAGSGDSRKNLVTSQSVANALSHYGIKISPQDLSTRNVAAVMVTATLPAFAESGQKIDVEVSSLGDARSLSGGMLLLTSLNGPDGKLYALAQGPVSVGGYLVRSFGSRDQQNHPTVGRVPDGATIERAAPLGLYGDGQSLDVVLYQPDFVTAERVANSINAHVSGVRAEAIHAGKIEVHLDHPRKNVVGLIASIETVPVTPDSVARVVVNERTGTVVSGGDVSIGAVTVSQGDLRIVVQTHYQVSQPDGAYIRPSGAIGTAVVPDTHIHVGQPEAREVSIPGGATVADLISALRAVHLSTRDVITVLQSIKAAGALHGELVIQ</sequence>
<keyword evidence="4 6" id="KW-0732">Signal</keyword>
<dbReference type="EMBL" id="JAAZQD010000003">
    <property type="protein sequence ID" value="NKZ39018.1"/>
    <property type="molecule type" value="Genomic_DNA"/>
</dbReference>
<comment type="subunit">
    <text evidence="6">The basal body constitutes a major portion of the flagellar organelle and consists of four rings (L,P,S, and M) mounted on a central rod.</text>
</comment>
<feature type="signal peptide" evidence="6">
    <location>
        <begin position="1"/>
        <end position="18"/>
    </location>
</feature>
<evidence type="ECO:0000256" key="1">
    <source>
        <dbReference type="ARBA" id="ARBA00002591"/>
    </source>
</evidence>
<dbReference type="GO" id="GO:0071973">
    <property type="term" value="P:bacterial-type flagellum-dependent cell motility"/>
    <property type="evidence" value="ECO:0007669"/>
    <property type="project" value="InterPro"/>
</dbReference>
<evidence type="ECO:0000256" key="5">
    <source>
        <dbReference type="ARBA" id="ARBA00023143"/>
    </source>
</evidence>
<keyword evidence="5 6" id="KW-0975">Bacterial flagellum</keyword>
<keyword evidence="8" id="KW-1185">Reference proteome</keyword>
<keyword evidence="7" id="KW-0969">Cilium</keyword>
<dbReference type="PANTHER" id="PTHR30381">
    <property type="entry name" value="FLAGELLAR P-RING PERIPLASMIC PROTEIN FLGI"/>
    <property type="match status" value="1"/>
</dbReference>
<gene>
    <name evidence="6" type="primary">flgI</name>
    <name evidence="7" type="ORF">HF690_08650</name>
</gene>
<comment type="caution">
    <text evidence="7">The sequence shown here is derived from an EMBL/GenBank/DDBJ whole genome shotgun (WGS) entry which is preliminary data.</text>
</comment>
<comment type="function">
    <text evidence="1 6">Assembles around the rod to form the L-ring and probably protects the motor/basal body from shearing forces during rotation.</text>
</comment>
<keyword evidence="7" id="KW-0282">Flagellum</keyword>
<evidence type="ECO:0000256" key="2">
    <source>
        <dbReference type="ARBA" id="ARBA00004117"/>
    </source>
</evidence>